<feature type="region of interest" description="Disordered" evidence="1">
    <location>
        <begin position="67"/>
        <end position="113"/>
    </location>
</feature>
<dbReference type="EMBL" id="JALPTH010000011">
    <property type="protein sequence ID" value="MCK8678416.1"/>
    <property type="molecule type" value="Genomic_DNA"/>
</dbReference>
<dbReference type="Proteomes" id="UP001522868">
    <property type="component" value="Unassembled WGS sequence"/>
</dbReference>
<organism evidence="2 3">
    <name type="scientific">Streptomyces lichenis</name>
    <dbReference type="NCBI Taxonomy" id="2306967"/>
    <lineage>
        <taxon>Bacteria</taxon>
        <taxon>Bacillati</taxon>
        <taxon>Actinomycetota</taxon>
        <taxon>Actinomycetes</taxon>
        <taxon>Kitasatosporales</taxon>
        <taxon>Streptomycetaceae</taxon>
        <taxon>Streptomyces</taxon>
    </lineage>
</organism>
<reference evidence="2 3" key="1">
    <citation type="submission" date="2022-04" db="EMBL/GenBank/DDBJ databases">
        <title>Streptomyces sp. nov. LCR6-01 isolated from Lichen of Dirinaria sp.</title>
        <authorList>
            <person name="Kanchanasin P."/>
            <person name="Tanasupawat S."/>
            <person name="Phongsopitanun W."/>
        </authorList>
    </citation>
    <scope>NUCLEOTIDE SEQUENCE [LARGE SCALE GENOMIC DNA]</scope>
    <source>
        <strain evidence="2 3">LCR6-01</strain>
    </source>
</reference>
<dbReference type="RefSeq" id="WP_248634063.1">
    <property type="nucleotide sequence ID" value="NZ_JALPTH010000011.1"/>
</dbReference>
<keyword evidence="3" id="KW-1185">Reference proteome</keyword>
<protein>
    <submittedName>
        <fullName evidence="2">Uncharacterized protein</fullName>
    </submittedName>
</protein>
<dbReference type="InterPro" id="IPR015422">
    <property type="entry name" value="PyrdxlP-dep_Trfase_small"/>
</dbReference>
<dbReference type="SUPFAM" id="SSF53383">
    <property type="entry name" value="PLP-dependent transferases"/>
    <property type="match status" value="1"/>
</dbReference>
<gene>
    <name evidence="2" type="ORF">M1O15_13610</name>
</gene>
<name>A0ABT0IAR7_9ACTN</name>
<comment type="caution">
    <text evidence="2">The sequence shown here is derived from an EMBL/GenBank/DDBJ whole genome shotgun (WGS) entry which is preliminary data.</text>
</comment>
<evidence type="ECO:0000313" key="2">
    <source>
        <dbReference type="EMBL" id="MCK8678416.1"/>
    </source>
</evidence>
<dbReference type="InterPro" id="IPR015424">
    <property type="entry name" value="PyrdxlP-dep_Trfase"/>
</dbReference>
<evidence type="ECO:0000313" key="3">
    <source>
        <dbReference type="Proteomes" id="UP001522868"/>
    </source>
</evidence>
<dbReference type="Gene3D" id="3.90.1150.10">
    <property type="entry name" value="Aspartate Aminotransferase, domain 1"/>
    <property type="match status" value="1"/>
</dbReference>
<accession>A0ABT0IAR7</accession>
<sequence length="113" mass="12227">MGLLQAVALDVVTQPGWRTHLRGLGRRLAARRDLLAGALAEHVPEARLEAVPRGGLNLWARLPDGTDPERLVRGAAGRTPWREAGGPRRTRRNPGPSRVLPGKWAAVHAGSTR</sequence>
<evidence type="ECO:0000256" key="1">
    <source>
        <dbReference type="SAM" id="MobiDB-lite"/>
    </source>
</evidence>
<proteinExistence type="predicted"/>